<keyword evidence="2" id="KW-1185">Reference proteome</keyword>
<dbReference type="EnsemblMetazoa" id="MESCA011117-RA">
    <property type="protein sequence ID" value="MESCA011117-PA"/>
    <property type="gene ID" value="MESCA011117"/>
</dbReference>
<protein>
    <recommendedName>
        <fullName evidence="3">Reverse transcriptase domain-containing protein</fullName>
    </recommendedName>
</protein>
<accession>T1H4A9</accession>
<dbReference type="Proteomes" id="UP000015102">
    <property type="component" value="Unassembled WGS sequence"/>
</dbReference>
<dbReference type="EMBL" id="CAQQ02385944">
    <property type="status" value="NOT_ANNOTATED_CDS"/>
    <property type="molecule type" value="Genomic_DNA"/>
</dbReference>
<evidence type="ECO:0000313" key="2">
    <source>
        <dbReference type="Proteomes" id="UP000015102"/>
    </source>
</evidence>
<sequence length="112" mass="12449">MVEVDETIDPIIEYKALKNPVNTRTQLTTTENVCTIRGFRQGDALSCSFLNILLELVMVSANINNGTKIYKKGTQVLADDINLIGRLSDNLVESCCKICGSTGKWRLLSIRQ</sequence>
<organism evidence="1 2">
    <name type="scientific">Megaselia scalaris</name>
    <name type="common">Humpbacked fly</name>
    <name type="synonym">Phora scalaris</name>
    <dbReference type="NCBI Taxonomy" id="36166"/>
    <lineage>
        <taxon>Eukaryota</taxon>
        <taxon>Metazoa</taxon>
        <taxon>Ecdysozoa</taxon>
        <taxon>Arthropoda</taxon>
        <taxon>Hexapoda</taxon>
        <taxon>Insecta</taxon>
        <taxon>Pterygota</taxon>
        <taxon>Neoptera</taxon>
        <taxon>Endopterygota</taxon>
        <taxon>Diptera</taxon>
        <taxon>Brachycera</taxon>
        <taxon>Muscomorpha</taxon>
        <taxon>Platypezoidea</taxon>
        <taxon>Phoridae</taxon>
        <taxon>Megaseliini</taxon>
        <taxon>Megaselia</taxon>
    </lineage>
</organism>
<evidence type="ECO:0008006" key="3">
    <source>
        <dbReference type="Google" id="ProtNLM"/>
    </source>
</evidence>
<dbReference type="HOGENOM" id="CLU_2148695_0_0_1"/>
<evidence type="ECO:0000313" key="1">
    <source>
        <dbReference type="EnsemblMetazoa" id="MESCA011117-PA"/>
    </source>
</evidence>
<dbReference type="EMBL" id="CAQQ02385943">
    <property type="status" value="NOT_ANNOTATED_CDS"/>
    <property type="molecule type" value="Genomic_DNA"/>
</dbReference>
<dbReference type="AlphaFoldDB" id="T1H4A9"/>
<reference evidence="2" key="1">
    <citation type="submission" date="2013-02" db="EMBL/GenBank/DDBJ databases">
        <authorList>
            <person name="Hughes D."/>
        </authorList>
    </citation>
    <scope>NUCLEOTIDE SEQUENCE</scope>
    <source>
        <strain>Durham</strain>
        <strain evidence="2">NC isolate 2 -- Noor lab</strain>
    </source>
</reference>
<proteinExistence type="predicted"/>
<name>T1H4A9_MEGSC</name>
<reference evidence="1" key="2">
    <citation type="submission" date="2015-06" db="UniProtKB">
        <authorList>
            <consortium name="EnsemblMetazoa"/>
        </authorList>
    </citation>
    <scope>IDENTIFICATION</scope>
</reference>